<name>A0A1G9LKC8_9ACTN</name>
<evidence type="ECO:0000313" key="2">
    <source>
        <dbReference type="EMBL" id="SDL62298.1"/>
    </source>
</evidence>
<keyword evidence="2" id="KW-0689">Ribosomal protein</keyword>
<dbReference type="PROSITE" id="PS51186">
    <property type="entry name" value="GNAT"/>
    <property type="match status" value="1"/>
</dbReference>
<dbReference type="GO" id="GO:0016747">
    <property type="term" value="F:acyltransferase activity, transferring groups other than amino-acyl groups"/>
    <property type="evidence" value="ECO:0007669"/>
    <property type="project" value="InterPro"/>
</dbReference>
<dbReference type="GO" id="GO:0005840">
    <property type="term" value="C:ribosome"/>
    <property type="evidence" value="ECO:0007669"/>
    <property type="project" value="UniProtKB-KW"/>
</dbReference>
<dbReference type="InterPro" id="IPR000182">
    <property type="entry name" value="GNAT_dom"/>
</dbReference>
<evidence type="ECO:0000313" key="3">
    <source>
        <dbReference type="Proteomes" id="UP000198683"/>
    </source>
</evidence>
<dbReference type="RefSeq" id="WP_218129228.1">
    <property type="nucleotide sequence ID" value="NZ_FNFB01000025.1"/>
</dbReference>
<dbReference type="STRING" id="683260.SAMN05421874_12538"/>
<dbReference type="AlphaFoldDB" id="A0A1G9LKC8"/>
<dbReference type="Gene3D" id="3.40.630.30">
    <property type="match status" value="1"/>
</dbReference>
<dbReference type="CDD" id="cd04301">
    <property type="entry name" value="NAT_SF"/>
    <property type="match status" value="1"/>
</dbReference>
<evidence type="ECO:0000259" key="1">
    <source>
        <dbReference type="PROSITE" id="PS51186"/>
    </source>
</evidence>
<proteinExistence type="predicted"/>
<keyword evidence="2" id="KW-0687">Ribonucleoprotein</keyword>
<sequence length="255" mass="27798">MTTAPPDSAALTRAVRFLHDFARRKSPRVLPVPGGFAVLDDRYTGSYDDNKLIVTEAADPGAILAAADEVLAARQHRLVCTDDDRLGAALEPAFTAAGYTHETNLVMTFHGDPPHDPPPAERVDLGELVPVLRGEWRRTLPEATDDVVDGLARRAEARPRGAERVGFYAVRTPEGEIAAHADLYVHEGVAQIESVFTAEEHRGKGYARALLTAVLAEAVDADLIFLVADAADWPRHFYTRLGFTEAGRAHDFLRA</sequence>
<organism evidence="2 3">
    <name type="scientific">Nonomuraea maritima</name>
    <dbReference type="NCBI Taxonomy" id="683260"/>
    <lineage>
        <taxon>Bacteria</taxon>
        <taxon>Bacillati</taxon>
        <taxon>Actinomycetota</taxon>
        <taxon>Actinomycetes</taxon>
        <taxon>Streptosporangiales</taxon>
        <taxon>Streptosporangiaceae</taxon>
        <taxon>Nonomuraea</taxon>
    </lineage>
</organism>
<accession>A0A1G9LKC8</accession>
<dbReference type="Proteomes" id="UP000198683">
    <property type="component" value="Unassembled WGS sequence"/>
</dbReference>
<protein>
    <submittedName>
        <fullName evidence="2">Ribosomal protein S18 acetylase RimI</fullName>
    </submittedName>
</protein>
<feature type="domain" description="N-acetyltransferase" evidence="1">
    <location>
        <begin position="123"/>
        <end position="255"/>
    </location>
</feature>
<gene>
    <name evidence="2" type="ORF">SAMN05421874_12538</name>
</gene>
<keyword evidence="3" id="KW-1185">Reference proteome</keyword>
<reference evidence="2 3" key="1">
    <citation type="submission" date="2016-10" db="EMBL/GenBank/DDBJ databases">
        <authorList>
            <person name="de Groot N.N."/>
        </authorList>
    </citation>
    <scope>NUCLEOTIDE SEQUENCE [LARGE SCALE GENOMIC DNA]</scope>
    <source>
        <strain evidence="2 3">CGMCC 4.5681</strain>
    </source>
</reference>
<dbReference type="InterPro" id="IPR016181">
    <property type="entry name" value="Acyl_CoA_acyltransferase"/>
</dbReference>
<dbReference type="SUPFAM" id="SSF55729">
    <property type="entry name" value="Acyl-CoA N-acyltransferases (Nat)"/>
    <property type="match status" value="1"/>
</dbReference>
<dbReference type="Pfam" id="PF00583">
    <property type="entry name" value="Acetyltransf_1"/>
    <property type="match status" value="1"/>
</dbReference>
<dbReference type="EMBL" id="FNFB01000025">
    <property type="protein sequence ID" value="SDL62298.1"/>
    <property type="molecule type" value="Genomic_DNA"/>
</dbReference>